<organism evidence="2 3">
    <name type="scientific">Rhodopirellula islandica</name>
    <dbReference type="NCBI Taxonomy" id="595434"/>
    <lineage>
        <taxon>Bacteria</taxon>
        <taxon>Pseudomonadati</taxon>
        <taxon>Planctomycetota</taxon>
        <taxon>Planctomycetia</taxon>
        <taxon>Pirellulales</taxon>
        <taxon>Pirellulaceae</taxon>
        <taxon>Rhodopirellula</taxon>
    </lineage>
</organism>
<dbReference type="EMBL" id="LECT01000048">
    <property type="protein sequence ID" value="KLU01973.1"/>
    <property type="molecule type" value="Genomic_DNA"/>
</dbReference>
<evidence type="ECO:0000256" key="1">
    <source>
        <dbReference type="SAM" id="MobiDB-lite"/>
    </source>
</evidence>
<dbReference type="STRING" id="595434.RISK_006157"/>
<name>A0A0J1B5V4_RHOIS</name>
<dbReference type="AlphaFoldDB" id="A0A0J1B5V4"/>
<comment type="caution">
    <text evidence="2">The sequence shown here is derived from an EMBL/GenBank/DDBJ whole genome shotgun (WGS) entry which is preliminary data.</text>
</comment>
<reference evidence="2" key="1">
    <citation type="submission" date="2015-05" db="EMBL/GenBank/DDBJ databases">
        <title>Permanent draft genome of Rhodopirellula islandicus K833.</title>
        <authorList>
            <person name="Kizina J."/>
            <person name="Richter M."/>
            <person name="Glockner F.O."/>
            <person name="Harder J."/>
        </authorList>
    </citation>
    <scope>NUCLEOTIDE SEQUENCE [LARGE SCALE GENOMIC DNA]</scope>
    <source>
        <strain evidence="2">K833</strain>
    </source>
</reference>
<feature type="region of interest" description="Disordered" evidence="1">
    <location>
        <begin position="1"/>
        <end position="31"/>
    </location>
</feature>
<proteinExistence type="predicted"/>
<evidence type="ECO:0000313" key="3">
    <source>
        <dbReference type="Proteomes" id="UP000036367"/>
    </source>
</evidence>
<gene>
    <name evidence="2" type="ORF">RISK_006157</name>
</gene>
<keyword evidence="3" id="KW-1185">Reference proteome</keyword>
<dbReference type="Proteomes" id="UP000036367">
    <property type="component" value="Unassembled WGS sequence"/>
</dbReference>
<accession>A0A0J1B5V4</accession>
<evidence type="ECO:0000313" key="2">
    <source>
        <dbReference type="EMBL" id="KLU01973.1"/>
    </source>
</evidence>
<sequence length="57" mass="6504">MPPHHVHQRDLETRKTQCPPPAFHEGNPTQPSTLRAALFAPAPALERCLVCSRRWLH</sequence>
<protein>
    <submittedName>
        <fullName evidence="2">Uncharacterized protein</fullName>
    </submittedName>
</protein>